<name>A0A3B0SI67_9ZZZZ</name>
<feature type="domain" description="AB hydrolase-1" evidence="1">
    <location>
        <begin position="21"/>
        <end position="261"/>
    </location>
</feature>
<dbReference type="Pfam" id="PF12697">
    <property type="entry name" value="Abhydrolase_6"/>
    <property type="match status" value="1"/>
</dbReference>
<accession>A0A3B0SI67</accession>
<dbReference type="InterPro" id="IPR000073">
    <property type="entry name" value="AB_hydrolase_1"/>
</dbReference>
<dbReference type="InterPro" id="IPR029058">
    <property type="entry name" value="AB_hydrolase_fold"/>
</dbReference>
<gene>
    <name evidence="2" type="ORF">MNBD_ACTINO01-1502</name>
</gene>
<dbReference type="SUPFAM" id="SSF53474">
    <property type="entry name" value="alpha/beta-Hydrolases"/>
    <property type="match status" value="1"/>
</dbReference>
<organism evidence="2">
    <name type="scientific">hydrothermal vent metagenome</name>
    <dbReference type="NCBI Taxonomy" id="652676"/>
    <lineage>
        <taxon>unclassified sequences</taxon>
        <taxon>metagenomes</taxon>
        <taxon>ecological metagenomes</taxon>
    </lineage>
</organism>
<protein>
    <recommendedName>
        <fullName evidence="1">AB hydrolase-1 domain-containing protein</fullName>
    </recommendedName>
</protein>
<reference evidence="2" key="1">
    <citation type="submission" date="2018-06" db="EMBL/GenBank/DDBJ databases">
        <authorList>
            <person name="Zhirakovskaya E."/>
        </authorList>
    </citation>
    <scope>NUCLEOTIDE SEQUENCE</scope>
</reference>
<dbReference type="Gene3D" id="3.40.50.1820">
    <property type="entry name" value="alpha/beta hydrolase"/>
    <property type="match status" value="1"/>
</dbReference>
<dbReference type="EMBL" id="UOEI01000320">
    <property type="protein sequence ID" value="VAW02112.1"/>
    <property type="molecule type" value="Genomic_DNA"/>
</dbReference>
<dbReference type="AlphaFoldDB" id="A0A3B0SI67"/>
<proteinExistence type="predicted"/>
<sequence length="273" mass="30446">MKPGEFRPSFAVEGTPGDPDVVFAHANGFCKEVWRPVVSELSHLHPHLRWLSVDLLGHGENTETDGPFTIDAIARDVASKLEGCSPTVGVGHSSGGAAIARVEALRPATFRNLVLIEPIIYPPPYRMADVAIADAAQRRREVFTDRQAAYDRFLDSPLRDWRPDALAAYVDFGFEDSPDGWKIKCLPRIEAEVFRQGLNHDTWDRLDQISIPVTVVCGEHSDTHQEPHLTTFVERFRDAELIVVPDVGHFVPMERPDVIASIIQRILGDPSSR</sequence>
<evidence type="ECO:0000313" key="2">
    <source>
        <dbReference type="EMBL" id="VAW02112.1"/>
    </source>
</evidence>
<dbReference type="PANTHER" id="PTHR43798">
    <property type="entry name" value="MONOACYLGLYCEROL LIPASE"/>
    <property type="match status" value="1"/>
</dbReference>
<evidence type="ECO:0000259" key="1">
    <source>
        <dbReference type="Pfam" id="PF12697"/>
    </source>
</evidence>
<dbReference type="InterPro" id="IPR050266">
    <property type="entry name" value="AB_hydrolase_sf"/>
</dbReference>